<feature type="transmembrane region" description="Helical" evidence="1">
    <location>
        <begin position="953"/>
        <end position="973"/>
    </location>
</feature>
<dbReference type="Gene3D" id="3.30.2090.10">
    <property type="entry name" value="Multidrug efflux transporter AcrB TolC docking domain, DN and DC subdomains"/>
    <property type="match status" value="2"/>
</dbReference>
<feature type="transmembrane region" description="Helical" evidence="1">
    <location>
        <begin position="908"/>
        <end position="932"/>
    </location>
</feature>
<keyword evidence="1" id="KW-1133">Transmembrane helix</keyword>
<dbReference type="InterPro" id="IPR027463">
    <property type="entry name" value="AcrB_DN_DC_subdom"/>
</dbReference>
<dbReference type="Pfam" id="PF00873">
    <property type="entry name" value="ACR_tran"/>
    <property type="match status" value="1"/>
</dbReference>
<feature type="transmembrane region" description="Helical" evidence="1">
    <location>
        <begin position="466"/>
        <end position="493"/>
    </location>
</feature>
<feature type="transmembrane region" description="Helical" evidence="1">
    <location>
        <begin position="363"/>
        <end position="384"/>
    </location>
</feature>
<dbReference type="PANTHER" id="PTHR32063:SF18">
    <property type="entry name" value="CATION EFFLUX SYSTEM PROTEIN"/>
    <property type="match status" value="1"/>
</dbReference>
<evidence type="ECO:0000313" key="3">
    <source>
        <dbReference type="Proteomes" id="UP000094165"/>
    </source>
</evidence>
<dbReference type="AlphaFoldDB" id="A0A1E5CN18"/>
<dbReference type="SUPFAM" id="SSF82866">
    <property type="entry name" value="Multidrug efflux transporter AcrB transmembrane domain"/>
    <property type="match status" value="2"/>
</dbReference>
<feature type="transmembrane region" description="Helical" evidence="1">
    <location>
        <begin position="436"/>
        <end position="454"/>
    </location>
</feature>
<dbReference type="InterPro" id="IPR001036">
    <property type="entry name" value="Acrflvin-R"/>
</dbReference>
<organism evidence="2 3">
    <name type="scientific">Vibrio genomosp. F6 str. FF-238</name>
    <dbReference type="NCBI Taxonomy" id="1191298"/>
    <lineage>
        <taxon>Bacteria</taxon>
        <taxon>Pseudomonadati</taxon>
        <taxon>Pseudomonadota</taxon>
        <taxon>Gammaproteobacteria</taxon>
        <taxon>Vibrionales</taxon>
        <taxon>Vibrionaceae</taxon>
        <taxon>Vibrio</taxon>
    </lineage>
</organism>
<dbReference type="SUPFAM" id="SSF82714">
    <property type="entry name" value="Multidrug efflux transporter AcrB TolC docking domain, DN and DC subdomains"/>
    <property type="match status" value="2"/>
</dbReference>
<feature type="transmembrane region" description="Helical" evidence="1">
    <location>
        <begin position="390"/>
        <end position="415"/>
    </location>
</feature>
<feature type="transmembrane region" description="Helical" evidence="1">
    <location>
        <begin position="856"/>
        <end position="875"/>
    </location>
</feature>
<dbReference type="SUPFAM" id="SSF82693">
    <property type="entry name" value="Multidrug efflux transporter AcrB pore domain, PN1, PN2, PC1 and PC2 subdomains"/>
    <property type="match status" value="3"/>
</dbReference>
<dbReference type="GO" id="GO:0042910">
    <property type="term" value="F:xenobiotic transmembrane transporter activity"/>
    <property type="evidence" value="ECO:0007669"/>
    <property type="project" value="TreeGrafter"/>
</dbReference>
<evidence type="ECO:0000313" key="2">
    <source>
        <dbReference type="EMBL" id="OEE71298.1"/>
    </source>
</evidence>
<dbReference type="GO" id="GO:0005886">
    <property type="term" value="C:plasma membrane"/>
    <property type="evidence" value="ECO:0007669"/>
    <property type="project" value="TreeGrafter"/>
</dbReference>
<feature type="transmembrane region" description="Helical" evidence="1">
    <location>
        <begin position="12"/>
        <end position="29"/>
    </location>
</feature>
<dbReference type="Gene3D" id="1.20.1640.10">
    <property type="entry name" value="Multidrug efflux transporter AcrB transmembrane domain"/>
    <property type="match status" value="2"/>
</dbReference>
<comment type="caution">
    <text evidence="2">The sequence shown here is derived from an EMBL/GenBank/DDBJ whole genome shotgun (WGS) entry which is preliminary data.</text>
</comment>
<dbReference type="Gene3D" id="3.30.70.1440">
    <property type="entry name" value="Multidrug efflux transporter AcrB pore domain"/>
    <property type="match status" value="1"/>
</dbReference>
<protein>
    <submittedName>
        <fullName evidence="2">Multidrug transporter AcrB</fullName>
    </submittedName>
</protein>
<dbReference type="Gene3D" id="3.30.70.1320">
    <property type="entry name" value="Multidrug efflux transporter AcrB pore domain like"/>
    <property type="match status" value="1"/>
</dbReference>
<keyword evidence="3" id="KW-1185">Reference proteome</keyword>
<dbReference type="PRINTS" id="PR00702">
    <property type="entry name" value="ACRIFLAVINRP"/>
</dbReference>
<dbReference type="Proteomes" id="UP000094165">
    <property type="component" value="Unassembled WGS sequence"/>
</dbReference>
<feature type="transmembrane region" description="Helical" evidence="1">
    <location>
        <begin position="338"/>
        <end position="356"/>
    </location>
</feature>
<dbReference type="Gene3D" id="3.30.70.1430">
    <property type="entry name" value="Multidrug efflux transporter AcrB pore domain"/>
    <property type="match status" value="2"/>
</dbReference>
<proteinExistence type="predicted"/>
<feature type="transmembrane region" description="Helical" evidence="1">
    <location>
        <begin position="882"/>
        <end position="902"/>
    </location>
</feature>
<evidence type="ECO:0000256" key="1">
    <source>
        <dbReference type="SAM" id="Phobius"/>
    </source>
</evidence>
<dbReference type="RefSeq" id="WP_029203220.1">
    <property type="nucleotide sequence ID" value="NZ_AJYW02000295.1"/>
</dbReference>
<feature type="transmembrane region" description="Helical" evidence="1">
    <location>
        <begin position="979"/>
        <end position="1005"/>
    </location>
</feature>
<keyword evidence="1" id="KW-0812">Transmembrane</keyword>
<dbReference type="EMBL" id="AJYW02000295">
    <property type="protein sequence ID" value="OEE71298.1"/>
    <property type="molecule type" value="Genomic_DNA"/>
</dbReference>
<name>A0A1E5CN18_9VIBR</name>
<gene>
    <name evidence="2" type="ORF">A130_07980</name>
</gene>
<feature type="transmembrane region" description="Helical" evidence="1">
    <location>
        <begin position="523"/>
        <end position="543"/>
    </location>
</feature>
<keyword evidence="1" id="KW-0472">Membrane</keyword>
<accession>A0A1E5CN18</accession>
<reference evidence="2 3" key="1">
    <citation type="journal article" date="2012" name="Science">
        <title>Ecological populations of bacteria act as socially cohesive units of antibiotic production and resistance.</title>
        <authorList>
            <person name="Cordero O.X."/>
            <person name="Wildschutte H."/>
            <person name="Kirkup B."/>
            <person name="Proehl S."/>
            <person name="Ngo L."/>
            <person name="Hussain F."/>
            <person name="Le Roux F."/>
            <person name="Mincer T."/>
            <person name="Polz M.F."/>
        </authorList>
    </citation>
    <scope>NUCLEOTIDE SEQUENCE [LARGE SCALE GENOMIC DNA]</scope>
    <source>
        <strain evidence="2 3">FF-238</strain>
    </source>
</reference>
<dbReference type="PANTHER" id="PTHR32063">
    <property type="match status" value="1"/>
</dbReference>
<sequence>MNIAEFSIRNKVLCAIVIILALISGYSSYESMARLEDPEFTIRKAQVITYYPGATPLEVAQELSEPIESAIQQMTEVKSVKSVSSAGKSEILVEIKYKFSKNKSELQAVWGKLRNKVSDVSGTLPTGSSAPIVADDFGDLFGMYFFIYGDEYTLPELRTYAKTLRNDLMSINGVARVDISGEANEAIYVKFSRERMLNLGVSIQSIYQSLETQNLVVNAGEIDVAQRRIAISPSGSINSVDSISDILVKTSDLGNLVYLGDVAEVTRELVKPEERLYYFNGHRALALGLSATSGENIVEVGKAVNKKISDTLNVRPLGIDVSNYYHQGESVEASINNFALNVVMALAIVIVTLFIFMGIRSALIIGSILLLTIAATLAVMNLAGIPMHRISLGALIIALGMMVDNAIVVAEGMLIGIKKGLNRLEVAKSIVAQTQWPLLAGTLVGCVAFAPIGFAPGDIAEFTGHLFWVILISLLFSWLFAITITPLLCYSIFKTDDSFAIQKEGRLTLSYKKLMRTMLNHRWKVSAVVVAMFMSAVYGFGFVKDGFFAASTTPQFVVDFWLPESTSINQTDKEIKKVAKYVESLPGVNTIQTSVGAGGLRYMLVYSPQSPNSSYAQLLVKVDDYQTIRDKITKVQRHIDTEFPDAQAKVWQFQLGPGGGSKIQAEFFGPDPKVLRRLANEAKAIMHRDSDAISIKDDWRDQVSVLEPILSKVKAKRAGVTIQDVALAIKTAYSGRQIGSYRDGEDIIPIISTSPDSEFENPDDIYNIQVISSTTGNIVPLRQVVDGFKTIWRDGRMKRDNRIWRIKAEADPKPGVLASVLLNRLSDKIEAIELPTGYTLEWGGEYRDSKESNENIGSTLPYGFAAMVIIVFVLFGTVRQPLVIWMVVPLAIIGVVIGLLSAGMPLEFMGILGLLSLSGLLIKNAIVLVDQIDLEINDGKPRFTAIVDAATSRVRPVTMGALTTVLGLVPLYFDAFFKSMSVVLGFGLTFATILTLIIVPVLYAIMFRVKATEV</sequence>